<gene>
    <name evidence="7" type="ORF">PTTG_02678</name>
</gene>
<dbReference type="InterPro" id="IPR018607">
    <property type="entry name" value="Ctf8"/>
</dbReference>
<dbReference type="Proteomes" id="UP000005240">
    <property type="component" value="Unassembled WGS sequence"/>
</dbReference>
<keyword evidence="9" id="KW-1185">Reference proteome</keyword>
<evidence type="ECO:0000313" key="8">
    <source>
        <dbReference type="EnsemblFungi" id="PTTG_02678-t43_1-p1"/>
    </source>
</evidence>
<dbReference type="GO" id="GO:0007064">
    <property type="term" value="P:mitotic sister chromatid cohesion"/>
    <property type="evidence" value="ECO:0007669"/>
    <property type="project" value="InterPro"/>
</dbReference>
<evidence type="ECO:0000313" key="7">
    <source>
        <dbReference type="EMBL" id="OAV88800.1"/>
    </source>
</evidence>
<evidence type="ECO:0008006" key="10">
    <source>
        <dbReference type="Google" id="ProtNLM"/>
    </source>
</evidence>
<keyword evidence="2" id="KW-0235">DNA replication</keyword>
<sequence length="146" mass="16136">MKIPVTVTRKQHSSTISLAKNSHGLVRSETIIVELQGGLESSSKDVEADDPQTVLEGAEIGLIDLSNLEKPMLRIGNHELEGKCIKLAKPLVVMRRQQLVQIKYPGIDEAQNSAGGTKETTNRFDIVDVIERKLIFSKRPQPIVVL</sequence>
<reference evidence="8" key="4">
    <citation type="submission" date="2025-05" db="UniProtKB">
        <authorList>
            <consortium name="EnsemblFungi"/>
        </authorList>
    </citation>
    <scope>IDENTIFICATION</scope>
    <source>
        <strain evidence="8">isolate 1-1 / race 1 (BBBD)</strain>
    </source>
</reference>
<evidence type="ECO:0000256" key="1">
    <source>
        <dbReference type="ARBA" id="ARBA00004123"/>
    </source>
</evidence>
<dbReference type="OMA" id="ARPMNVN"/>
<evidence type="ECO:0000256" key="4">
    <source>
        <dbReference type="ARBA" id="ARBA00023242"/>
    </source>
</evidence>
<dbReference type="GO" id="GO:0031390">
    <property type="term" value="C:Ctf18 RFC-like complex"/>
    <property type="evidence" value="ECO:0007669"/>
    <property type="project" value="InterPro"/>
</dbReference>
<comment type="similarity">
    <text evidence="6">Belongs to the CTF8 family.</text>
</comment>
<evidence type="ECO:0000313" key="9">
    <source>
        <dbReference type="Proteomes" id="UP000005240"/>
    </source>
</evidence>
<dbReference type="EMBL" id="ADAS02000153">
    <property type="protein sequence ID" value="OAV88800.1"/>
    <property type="molecule type" value="Genomic_DNA"/>
</dbReference>
<reference evidence="7" key="1">
    <citation type="submission" date="2009-11" db="EMBL/GenBank/DDBJ databases">
        <authorList>
            <consortium name="The Broad Institute Genome Sequencing Platform"/>
            <person name="Ward D."/>
            <person name="Feldgarden M."/>
            <person name="Earl A."/>
            <person name="Young S.K."/>
            <person name="Zeng Q."/>
            <person name="Koehrsen M."/>
            <person name="Alvarado L."/>
            <person name="Berlin A."/>
            <person name="Bochicchio J."/>
            <person name="Borenstein D."/>
            <person name="Chapman S.B."/>
            <person name="Chen Z."/>
            <person name="Engels R."/>
            <person name="Freedman E."/>
            <person name="Gellesch M."/>
            <person name="Goldberg J."/>
            <person name="Griggs A."/>
            <person name="Gujja S."/>
            <person name="Heilman E."/>
            <person name="Heiman D."/>
            <person name="Hepburn T."/>
            <person name="Howarth C."/>
            <person name="Jen D."/>
            <person name="Larson L."/>
            <person name="Lewis B."/>
            <person name="Mehta T."/>
            <person name="Park D."/>
            <person name="Pearson M."/>
            <person name="Roberts A."/>
            <person name="Saif S."/>
            <person name="Shea T."/>
            <person name="Shenoy N."/>
            <person name="Sisk P."/>
            <person name="Stolte C."/>
            <person name="Sykes S."/>
            <person name="Thomson T."/>
            <person name="Walk T."/>
            <person name="White J."/>
            <person name="Yandava C."/>
            <person name="Izard J."/>
            <person name="Baranova O.V."/>
            <person name="Blanton J.M."/>
            <person name="Tanner A.C."/>
            <person name="Dewhirst F.E."/>
            <person name="Haas B."/>
            <person name="Nusbaum C."/>
            <person name="Birren B."/>
        </authorList>
    </citation>
    <scope>NUCLEOTIDE SEQUENCE [LARGE SCALE GENOMIC DNA]</scope>
    <source>
        <strain evidence="7">1-1 BBBD Race 1</strain>
    </source>
</reference>
<dbReference type="EnsemblFungi" id="PTTG_02678-t43_1">
    <property type="protein sequence ID" value="PTTG_02678-t43_1-p1"/>
    <property type="gene ID" value="PTTG_02678"/>
</dbReference>
<keyword evidence="4" id="KW-0539">Nucleus</keyword>
<dbReference type="GO" id="GO:0003677">
    <property type="term" value="F:DNA binding"/>
    <property type="evidence" value="ECO:0007669"/>
    <property type="project" value="UniProtKB-KW"/>
</dbReference>
<dbReference type="OrthoDB" id="121932at2759"/>
<dbReference type="AlphaFoldDB" id="A0A0C4EPH6"/>
<dbReference type="GO" id="GO:0006260">
    <property type="term" value="P:DNA replication"/>
    <property type="evidence" value="ECO:0007669"/>
    <property type="project" value="UniProtKB-KW"/>
</dbReference>
<dbReference type="STRING" id="630390.A0A0C4EPH6"/>
<keyword evidence="5" id="KW-0131">Cell cycle</keyword>
<dbReference type="VEuPathDB" id="FungiDB:PTTG_02678"/>
<name>A0A0C4EPH6_PUCT1</name>
<protein>
    <recommendedName>
        <fullName evidence="10">Chromosome transmission fidelity protein 8</fullName>
    </recommendedName>
</protein>
<evidence type="ECO:0000256" key="6">
    <source>
        <dbReference type="ARBA" id="ARBA00038447"/>
    </source>
</evidence>
<dbReference type="PANTHER" id="PTHR28605">
    <property type="entry name" value="CTF8, CHROMOSOME TRANSMISSION FIDELITY FACTOR 8 HOMOLOG (S. CEREVISIAE)"/>
    <property type="match status" value="1"/>
</dbReference>
<evidence type="ECO:0000256" key="2">
    <source>
        <dbReference type="ARBA" id="ARBA00022705"/>
    </source>
</evidence>
<comment type="subcellular location">
    <subcellularLocation>
        <location evidence="1">Nucleus</location>
    </subcellularLocation>
</comment>
<dbReference type="PANTHER" id="PTHR28605:SF1">
    <property type="entry name" value="CHROMOSOME TRANSMISSION FIDELITY FACTOR 8"/>
    <property type="match status" value="1"/>
</dbReference>
<dbReference type="Pfam" id="PF09696">
    <property type="entry name" value="Ctf8"/>
    <property type="match status" value="1"/>
</dbReference>
<accession>A0A0C4EPH6</accession>
<reference evidence="7" key="2">
    <citation type="submission" date="2016-05" db="EMBL/GenBank/DDBJ databases">
        <title>Comparative analysis highlights variable genome content of wheat rusts and divergence of the mating loci.</title>
        <authorList>
            <person name="Cuomo C.A."/>
            <person name="Bakkeren G."/>
            <person name="Szabo L."/>
            <person name="Khalil H."/>
            <person name="Joly D."/>
            <person name="Goldberg J."/>
            <person name="Young S."/>
            <person name="Zeng Q."/>
            <person name="Fellers J."/>
        </authorList>
    </citation>
    <scope>NUCLEOTIDE SEQUENCE [LARGE SCALE GENOMIC DNA]</scope>
    <source>
        <strain evidence="7">1-1 BBBD Race 1</strain>
    </source>
</reference>
<reference evidence="8 9" key="3">
    <citation type="journal article" date="2017" name="G3 (Bethesda)">
        <title>Comparative analysis highlights variable genome content of wheat rusts and divergence of the mating loci.</title>
        <authorList>
            <person name="Cuomo C.A."/>
            <person name="Bakkeren G."/>
            <person name="Khalil H.B."/>
            <person name="Panwar V."/>
            <person name="Joly D."/>
            <person name="Linning R."/>
            <person name="Sakthikumar S."/>
            <person name="Song X."/>
            <person name="Adiconis X."/>
            <person name="Fan L."/>
            <person name="Goldberg J.M."/>
            <person name="Levin J.Z."/>
            <person name="Young S."/>
            <person name="Zeng Q."/>
            <person name="Anikster Y."/>
            <person name="Bruce M."/>
            <person name="Wang M."/>
            <person name="Yin C."/>
            <person name="McCallum B."/>
            <person name="Szabo L.J."/>
            <person name="Hulbert S."/>
            <person name="Chen X."/>
            <person name="Fellers J.P."/>
        </authorList>
    </citation>
    <scope>NUCLEOTIDE SEQUENCE</scope>
    <source>
        <strain evidence="8">isolate 1-1 / race 1 (BBBD)</strain>
        <strain evidence="9">Isolate 1-1 / race 1 (BBBD)</strain>
    </source>
</reference>
<evidence type="ECO:0000256" key="5">
    <source>
        <dbReference type="ARBA" id="ARBA00023306"/>
    </source>
</evidence>
<organism evidence="7">
    <name type="scientific">Puccinia triticina (isolate 1-1 / race 1 (BBBD))</name>
    <name type="common">Brown leaf rust fungus</name>
    <dbReference type="NCBI Taxonomy" id="630390"/>
    <lineage>
        <taxon>Eukaryota</taxon>
        <taxon>Fungi</taxon>
        <taxon>Dikarya</taxon>
        <taxon>Basidiomycota</taxon>
        <taxon>Pucciniomycotina</taxon>
        <taxon>Pucciniomycetes</taxon>
        <taxon>Pucciniales</taxon>
        <taxon>Pucciniaceae</taxon>
        <taxon>Puccinia</taxon>
    </lineage>
</organism>
<keyword evidence="3" id="KW-0238">DNA-binding</keyword>
<proteinExistence type="inferred from homology"/>
<evidence type="ECO:0000256" key="3">
    <source>
        <dbReference type="ARBA" id="ARBA00023125"/>
    </source>
</evidence>